<dbReference type="InterPro" id="IPR046373">
    <property type="entry name" value="Acyl-CoA_Oxase/DH_mid-dom_sf"/>
</dbReference>
<dbReference type="PANTHER" id="PTHR43188:SF1">
    <property type="entry name" value="ACYL-COA DEHYDROGENASE"/>
    <property type="match status" value="1"/>
</dbReference>
<dbReference type="SUPFAM" id="SSF47203">
    <property type="entry name" value="Acyl-CoA dehydrogenase C-terminal domain-like"/>
    <property type="match status" value="1"/>
</dbReference>
<feature type="domain" description="Acyl-CoA dehydrogenase/oxidase C-terminal" evidence="7">
    <location>
        <begin position="297"/>
        <end position="438"/>
    </location>
</feature>
<accession>A0ABV1NYT4</accession>
<gene>
    <name evidence="10" type="ORF">V6R90_10230</name>
</gene>
<dbReference type="Gene3D" id="1.10.540.10">
    <property type="entry name" value="Acyl-CoA dehydrogenase/oxidase, N-terminal domain"/>
    <property type="match status" value="1"/>
</dbReference>
<keyword evidence="4 5" id="KW-0274">FAD</keyword>
<dbReference type="InterPro" id="IPR036250">
    <property type="entry name" value="AcylCo_DH-like_C"/>
</dbReference>
<feature type="compositionally biased region" description="Basic and acidic residues" evidence="6">
    <location>
        <begin position="29"/>
        <end position="39"/>
    </location>
</feature>
<evidence type="ECO:0000256" key="3">
    <source>
        <dbReference type="ARBA" id="ARBA00022630"/>
    </source>
</evidence>
<feature type="region of interest" description="Disordered" evidence="6">
    <location>
        <begin position="1"/>
        <end position="54"/>
    </location>
</feature>
<dbReference type="Pfam" id="PF02770">
    <property type="entry name" value="Acyl-CoA_dh_M"/>
    <property type="match status" value="1"/>
</dbReference>
<reference evidence="10 11" key="1">
    <citation type="submission" date="2024-02" db="EMBL/GenBank/DDBJ databases">
        <title>Full genome sequence of Nocardioides kribbensis.</title>
        <authorList>
            <person name="Poletto B.L."/>
            <person name="Silva G."/>
            <person name="Galante D."/>
            <person name="Campos K.R."/>
            <person name="Santos M.B.N."/>
            <person name="Sacchi C.T."/>
        </authorList>
    </citation>
    <scope>NUCLEOTIDE SEQUENCE [LARGE SCALE GENOMIC DNA]</scope>
    <source>
        <strain evidence="10 11">O4R</strain>
    </source>
</reference>
<evidence type="ECO:0000313" key="11">
    <source>
        <dbReference type="Proteomes" id="UP001482520"/>
    </source>
</evidence>
<name>A0ABV1NYT4_9ACTN</name>
<evidence type="ECO:0000256" key="6">
    <source>
        <dbReference type="SAM" id="MobiDB-lite"/>
    </source>
</evidence>
<evidence type="ECO:0000256" key="2">
    <source>
        <dbReference type="ARBA" id="ARBA00009347"/>
    </source>
</evidence>
<dbReference type="InterPro" id="IPR009100">
    <property type="entry name" value="AcylCoA_DH/oxidase_NM_dom_sf"/>
</dbReference>
<dbReference type="InterPro" id="IPR037069">
    <property type="entry name" value="AcylCoA_DH/ox_N_sf"/>
</dbReference>
<dbReference type="Pfam" id="PF00441">
    <property type="entry name" value="Acyl-CoA_dh_1"/>
    <property type="match status" value="1"/>
</dbReference>
<comment type="caution">
    <text evidence="10">The sequence shown here is derived from an EMBL/GenBank/DDBJ whole genome shotgun (WGS) entry which is preliminary data.</text>
</comment>
<evidence type="ECO:0000256" key="4">
    <source>
        <dbReference type="ARBA" id="ARBA00022827"/>
    </source>
</evidence>
<evidence type="ECO:0000259" key="8">
    <source>
        <dbReference type="Pfam" id="PF02770"/>
    </source>
</evidence>
<dbReference type="RefSeq" id="WP_349804593.1">
    <property type="nucleotide sequence ID" value="NZ_JBEGDP010000009.1"/>
</dbReference>
<dbReference type="Pfam" id="PF02771">
    <property type="entry name" value="Acyl-CoA_dh_N"/>
    <property type="match status" value="1"/>
</dbReference>
<proteinExistence type="inferred from homology"/>
<dbReference type="PROSITE" id="PS00073">
    <property type="entry name" value="ACYL_COA_DH_2"/>
    <property type="match status" value="1"/>
</dbReference>
<comment type="similarity">
    <text evidence="2 5">Belongs to the acyl-CoA dehydrogenase family.</text>
</comment>
<keyword evidence="5" id="KW-0560">Oxidoreductase</keyword>
<dbReference type="InterPro" id="IPR006089">
    <property type="entry name" value="Acyl-CoA_DH_CS"/>
</dbReference>
<feature type="domain" description="Acyl-CoA oxidase/dehydrogenase middle" evidence="8">
    <location>
        <begin position="186"/>
        <end position="279"/>
    </location>
</feature>
<evidence type="ECO:0000313" key="10">
    <source>
        <dbReference type="EMBL" id="MEQ7847657.1"/>
    </source>
</evidence>
<sequence length="445" mass="48014">MSTPPPTSGTATSGTTTSGTTTSGTATEHAAEAAARPDGDLSGDPSTTGLEGVELTDSPFSDFLGFELLLEDDDRELLGRVRAFMNREVEPVINEHWTRGEFPHELVRGIADLGIAGLAYDAPGCPARGALVDGLVAMELSRVDPSIGTFMGVHGGLAMGSIALCGSPEQQQRWLPAMARLELIGAFGLTEPETGSAISQGLSTTARRDGDAWVLNGEKKWIGNASFADLVVVWARDEDDGQVKGFVVEKDTEGMTFDVQRDKIALRVVQNAEIHLRDVRVPEENRLQEAHSFHDTSQVLRVTRMGVAWQAAGCARGAYEHALRYTKAREQFGRPIASFQMVQDLLVKMLSNVTASTAMNVRASQLQVAGLLRDEHASLCKVHSTVRMRETVGWAREVLGGNGILLEHHVGRFVADAEAIYSYEGTREINTLIVGRAITGESAFV</sequence>
<evidence type="ECO:0000256" key="5">
    <source>
        <dbReference type="RuleBase" id="RU362125"/>
    </source>
</evidence>
<dbReference type="Gene3D" id="2.40.110.10">
    <property type="entry name" value="Butyryl-CoA Dehydrogenase, subunit A, domain 2"/>
    <property type="match status" value="1"/>
</dbReference>
<dbReference type="InterPro" id="IPR013786">
    <property type="entry name" value="AcylCoA_DH/ox_N"/>
</dbReference>
<evidence type="ECO:0000259" key="7">
    <source>
        <dbReference type="Pfam" id="PF00441"/>
    </source>
</evidence>
<dbReference type="Proteomes" id="UP001482520">
    <property type="component" value="Unassembled WGS sequence"/>
</dbReference>
<evidence type="ECO:0000259" key="9">
    <source>
        <dbReference type="Pfam" id="PF02771"/>
    </source>
</evidence>
<keyword evidence="3 5" id="KW-0285">Flavoprotein</keyword>
<dbReference type="InterPro" id="IPR009075">
    <property type="entry name" value="AcylCo_DH/oxidase_C"/>
</dbReference>
<evidence type="ECO:0000256" key="1">
    <source>
        <dbReference type="ARBA" id="ARBA00001974"/>
    </source>
</evidence>
<dbReference type="Gene3D" id="1.20.140.10">
    <property type="entry name" value="Butyryl-CoA Dehydrogenase, subunit A, domain 3"/>
    <property type="match status" value="1"/>
</dbReference>
<comment type="cofactor">
    <cofactor evidence="1 5">
        <name>FAD</name>
        <dbReference type="ChEBI" id="CHEBI:57692"/>
    </cofactor>
</comment>
<organism evidence="10 11">
    <name type="scientific">Nocardioides kribbensis</name>
    <dbReference type="NCBI Taxonomy" id="305517"/>
    <lineage>
        <taxon>Bacteria</taxon>
        <taxon>Bacillati</taxon>
        <taxon>Actinomycetota</taxon>
        <taxon>Actinomycetes</taxon>
        <taxon>Propionibacteriales</taxon>
        <taxon>Nocardioidaceae</taxon>
        <taxon>Nocardioides</taxon>
    </lineage>
</organism>
<protein>
    <submittedName>
        <fullName evidence="10">Acyl-CoA dehydrogenase family protein</fullName>
    </submittedName>
</protein>
<dbReference type="InterPro" id="IPR045008">
    <property type="entry name" value="ACX4-like"/>
</dbReference>
<feature type="domain" description="Acyl-CoA dehydrogenase/oxidase N-terminal" evidence="9">
    <location>
        <begin position="72"/>
        <end position="181"/>
    </location>
</feature>
<dbReference type="SUPFAM" id="SSF56645">
    <property type="entry name" value="Acyl-CoA dehydrogenase NM domain-like"/>
    <property type="match status" value="1"/>
</dbReference>
<dbReference type="InterPro" id="IPR006091">
    <property type="entry name" value="Acyl-CoA_Oxase/DH_mid-dom"/>
</dbReference>
<feature type="compositionally biased region" description="Low complexity" evidence="6">
    <location>
        <begin position="8"/>
        <end position="27"/>
    </location>
</feature>
<keyword evidence="11" id="KW-1185">Reference proteome</keyword>
<dbReference type="PANTHER" id="PTHR43188">
    <property type="entry name" value="ACYL-COENZYME A OXIDASE"/>
    <property type="match status" value="1"/>
</dbReference>
<dbReference type="EMBL" id="JBEGDP010000009">
    <property type="protein sequence ID" value="MEQ7847657.1"/>
    <property type="molecule type" value="Genomic_DNA"/>
</dbReference>